<dbReference type="EMBL" id="BMFC01000006">
    <property type="protein sequence ID" value="GGC07906.1"/>
    <property type="molecule type" value="Genomic_DNA"/>
</dbReference>
<keyword evidence="1" id="KW-1133">Transmembrane helix</keyword>
<organism evidence="2 3">
    <name type="scientific">Marivita lacus</name>
    <dbReference type="NCBI Taxonomy" id="1323742"/>
    <lineage>
        <taxon>Bacteria</taxon>
        <taxon>Pseudomonadati</taxon>
        <taxon>Pseudomonadota</taxon>
        <taxon>Alphaproteobacteria</taxon>
        <taxon>Rhodobacterales</taxon>
        <taxon>Roseobacteraceae</taxon>
        <taxon>Marivita</taxon>
    </lineage>
</organism>
<dbReference type="Proteomes" id="UP000645462">
    <property type="component" value="Unassembled WGS sequence"/>
</dbReference>
<keyword evidence="1" id="KW-0812">Transmembrane</keyword>
<keyword evidence="3" id="KW-1185">Reference proteome</keyword>
<feature type="transmembrane region" description="Helical" evidence="1">
    <location>
        <begin position="80"/>
        <end position="97"/>
    </location>
</feature>
<evidence type="ECO:0000256" key="1">
    <source>
        <dbReference type="SAM" id="Phobius"/>
    </source>
</evidence>
<dbReference type="RefSeq" id="WP_188482470.1">
    <property type="nucleotide sequence ID" value="NZ_BMFC01000006.1"/>
</dbReference>
<sequence>MRPPRRFEITEHPEIPLDGFVLGWIAMVPLLVCAVAAFHSDWAGMAIEAGRFWAAAISIFLAGVRRGLSFRTVGGPQPRQIAMMLWLFCGGIVAVVLPPRLSLGLLILLYLSLAIVDPRAARAGDVPLYFRRLRPPQMWAALLCLGVMLWQTSAVGAEVFAT</sequence>
<feature type="transmembrane region" description="Helical" evidence="1">
    <location>
        <begin position="50"/>
        <end position="68"/>
    </location>
</feature>
<proteinExistence type="predicted"/>
<gene>
    <name evidence="2" type="ORF">GCM10011363_25790</name>
</gene>
<reference evidence="3" key="1">
    <citation type="journal article" date="2019" name="Int. J. Syst. Evol. Microbiol.">
        <title>The Global Catalogue of Microorganisms (GCM) 10K type strain sequencing project: providing services to taxonomists for standard genome sequencing and annotation.</title>
        <authorList>
            <consortium name="The Broad Institute Genomics Platform"/>
            <consortium name="The Broad Institute Genome Sequencing Center for Infectious Disease"/>
            <person name="Wu L."/>
            <person name="Ma J."/>
        </authorList>
    </citation>
    <scope>NUCLEOTIDE SEQUENCE [LARGE SCALE GENOMIC DNA]</scope>
    <source>
        <strain evidence="3">CGMCC 1.12478</strain>
    </source>
</reference>
<evidence type="ECO:0008006" key="4">
    <source>
        <dbReference type="Google" id="ProtNLM"/>
    </source>
</evidence>
<accession>A0ABQ1KRI5</accession>
<evidence type="ECO:0000313" key="2">
    <source>
        <dbReference type="EMBL" id="GGC07906.1"/>
    </source>
</evidence>
<keyword evidence="1" id="KW-0472">Membrane</keyword>
<feature type="transmembrane region" description="Helical" evidence="1">
    <location>
        <begin position="20"/>
        <end position="38"/>
    </location>
</feature>
<protein>
    <recommendedName>
        <fullName evidence="4">DUF3429 domain-containing protein</fullName>
    </recommendedName>
</protein>
<evidence type="ECO:0000313" key="3">
    <source>
        <dbReference type="Proteomes" id="UP000645462"/>
    </source>
</evidence>
<name>A0ABQ1KRI5_9RHOB</name>
<comment type="caution">
    <text evidence="2">The sequence shown here is derived from an EMBL/GenBank/DDBJ whole genome shotgun (WGS) entry which is preliminary data.</text>
</comment>
<feature type="transmembrane region" description="Helical" evidence="1">
    <location>
        <begin position="140"/>
        <end position="161"/>
    </location>
</feature>